<sequence>MALPGECPLLSPGVTLYLHSTRGQGGCAAPLPRGYASAPPYPQPLQPPPTPLGPPALSPSPPPHTFVPQSTKSPPPAHPSTNNTVGTPYQKTLRPSWEPIANQSARQ</sequence>
<dbReference type="Proteomes" id="UP000235388">
    <property type="component" value="Unassembled WGS sequence"/>
</dbReference>
<comment type="caution">
    <text evidence="2">The sequence shown here is derived from an EMBL/GenBank/DDBJ whole genome shotgun (WGS) entry which is preliminary data.</text>
</comment>
<dbReference type="AlphaFoldDB" id="A0A2N5W4J1"/>
<feature type="compositionally biased region" description="Pro residues" evidence="1">
    <location>
        <begin position="39"/>
        <end position="65"/>
    </location>
</feature>
<keyword evidence="3" id="KW-1185">Reference proteome</keyword>
<name>A0A2N5W4J1_9BASI</name>
<evidence type="ECO:0000313" key="2">
    <source>
        <dbReference type="EMBL" id="PLW57142.1"/>
    </source>
</evidence>
<evidence type="ECO:0000256" key="1">
    <source>
        <dbReference type="SAM" id="MobiDB-lite"/>
    </source>
</evidence>
<feature type="region of interest" description="Disordered" evidence="1">
    <location>
        <begin position="21"/>
        <end position="107"/>
    </location>
</feature>
<dbReference type="EMBL" id="PGCJ01000014">
    <property type="protein sequence ID" value="PLW57142.1"/>
    <property type="molecule type" value="Genomic_DNA"/>
</dbReference>
<accession>A0A2N5W4J1</accession>
<proteinExistence type="predicted"/>
<evidence type="ECO:0000313" key="3">
    <source>
        <dbReference type="Proteomes" id="UP000235388"/>
    </source>
</evidence>
<gene>
    <name evidence="2" type="ORF">PCANC_01881</name>
</gene>
<feature type="compositionally biased region" description="Polar residues" evidence="1">
    <location>
        <begin position="79"/>
        <end position="90"/>
    </location>
</feature>
<protein>
    <submittedName>
        <fullName evidence="2">Uncharacterized protein</fullName>
    </submittedName>
</protein>
<organism evidence="2 3">
    <name type="scientific">Puccinia coronata f. sp. avenae</name>
    <dbReference type="NCBI Taxonomy" id="200324"/>
    <lineage>
        <taxon>Eukaryota</taxon>
        <taxon>Fungi</taxon>
        <taxon>Dikarya</taxon>
        <taxon>Basidiomycota</taxon>
        <taxon>Pucciniomycotina</taxon>
        <taxon>Pucciniomycetes</taxon>
        <taxon>Pucciniales</taxon>
        <taxon>Pucciniaceae</taxon>
        <taxon>Puccinia</taxon>
    </lineage>
</organism>
<reference evidence="2 3" key="1">
    <citation type="submission" date="2017-11" db="EMBL/GenBank/DDBJ databases">
        <title>De novo assembly and phasing of dikaryotic genomes from two isolates of Puccinia coronata f. sp. avenae, the causal agent of oat crown rust.</title>
        <authorList>
            <person name="Miller M.E."/>
            <person name="Zhang Y."/>
            <person name="Omidvar V."/>
            <person name="Sperschneider J."/>
            <person name="Schwessinger B."/>
            <person name="Raley C."/>
            <person name="Palmer J.M."/>
            <person name="Garnica D."/>
            <person name="Upadhyaya N."/>
            <person name="Rathjen J."/>
            <person name="Taylor J.M."/>
            <person name="Park R.F."/>
            <person name="Dodds P.N."/>
            <person name="Hirsch C.D."/>
            <person name="Kianian S.F."/>
            <person name="Figueroa M."/>
        </authorList>
    </citation>
    <scope>NUCLEOTIDE SEQUENCE [LARGE SCALE GENOMIC DNA]</scope>
    <source>
        <strain evidence="2">12NC29</strain>
    </source>
</reference>